<keyword evidence="3 6" id="KW-1133">Transmembrane helix</keyword>
<dbReference type="GO" id="GO:0005886">
    <property type="term" value="C:plasma membrane"/>
    <property type="evidence" value="ECO:0007669"/>
    <property type="project" value="TreeGrafter"/>
</dbReference>
<dbReference type="AlphaFoldDB" id="A0A067MIH2"/>
<feature type="transmembrane region" description="Helical" evidence="6">
    <location>
        <begin position="289"/>
        <end position="312"/>
    </location>
</feature>
<name>A0A067MIH2_BOTB1</name>
<evidence type="ECO:0000256" key="2">
    <source>
        <dbReference type="ARBA" id="ARBA00022692"/>
    </source>
</evidence>
<evidence type="ECO:0000256" key="1">
    <source>
        <dbReference type="ARBA" id="ARBA00004141"/>
    </source>
</evidence>
<evidence type="ECO:0000256" key="3">
    <source>
        <dbReference type="ARBA" id="ARBA00022989"/>
    </source>
</evidence>
<feature type="transmembrane region" description="Helical" evidence="6">
    <location>
        <begin position="255"/>
        <end position="274"/>
    </location>
</feature>
<dbReference type="PANTHER" id="PTHR23112:SF37">
    <property type="entry name" value="G PROTEIN-COUPLED RECEPTOR GPR1"/>
    <property type="match status" value="1"/>
</dbReference>
<evidence type="ECO:0000313" key="7">
    <source>
        <dbReference type="EMBL" id="KDQ11331.1"/>
    </source>
</evidence>
<dbReference type="GO" id="GO:0007189">
    <property type="term" value="P:adenylate cyclase-activating G protein-coupled receptor signaling pathway"/>
    <property type="evidence" value="ECO:0007669"/>
    <property type="project" value="TreeGrafter"/>
</dbReference>
<proteinExistence type="predicted"/>
<organism evidence="7 8">
    <name type="scientific">Botryobasidium botryosum (strain FD-172 SS1)</name>
    <dbReference type="NCBI Taxonomy" id="930990"/>
    <lineage>
        <taxon>Eukaryota</taxon>
        <taxon>Fungi</taxon>
        <taxon>Dikarya</taxon>
        <taxon>Basidiomycota</taxon>
        <taxon>Agaricomycotina</taxon>
        <taxon>Agaricomycetes</taxon>
        <taxon>Cantharellales</taxon>
        <taxon>Botryobasidiaceae</taxon>
        <taxon>Botryobasidium</taxon>
    </lineage>
</organism>
<gene>
    <name evidence="7" type="ORF">BOTBODRAFT_147232</name>
</gene>
<evidence type="ECO:0000256" key="5">
    <source>
        <dbReference type="SAM" id="MobiDB-lite"/>
    </source>
</evidence>
<evidence type="ECO:0000256" key="4">
    <source>
        <dbReference type="ARBA" id="ARBA00023136"/>
    </source>
</evidence>
<reference evidence="8" key="1">
    <citation type="journal article" date="2014" name="Proc. Natl. Acad. Sci. U.S.A.">
        <title>Extensive sampling of basidiomycete genomes demonstrates inadequacy of the white-rot/brown-rot paradigm for wood decay fungi.</title>
        <authorList>
            <person name="Riley R."/>
            <person name="Salamov A.A."/>
            <person name="Brown D.W."/>
            <person name="Nagy L.G."/>
            <person name="Floudas D."/>
            <person name="Held B.W."/>
            <person name="Levasseur A."/>
            <person name="Lombard V."/>
            <person name="Morin E."/>
            <person name="Otillar R."/>
            <person name="Lindquist E.A."/>
            <person name="Sun H."/>
            <person name="LaButti K.M."/>
            <person name="Schmutz J."/>
            <person name="Jabbour D."/>
            <person name="Luo H."/>
            <person name="Baker S.E."/>
            <person name="Pisabarro A.G."/>
            <person name="Walton J.D."/>
            <person name="Blanchette R.A."/>
            <person name="Henrissat B."/>
            <person name="Martin F."/>
            <person name="Cullen D."/>
            <person name="Hibbett D.S."/>
            <person name="Grigoriev I.V."/>
        </authorList>
    </citation>
    <scope>NUCLEOTIDE SEQUENCE [LARGE SCALE GENOMIC DNA]</scope>
    <source>
        <strain evidence="8">FD-172 SS1</strain>
    </source>
</reference>
<feature type="transmembrane region" description="Helical" evidence="6">
    <location>
        <begin position="12"/>
        <end position="41"/>
    </location>
</feature>
<feature type="transmembrane region" description="Helical" evidence="6">
    <location>
        <begin position="190"/>
        <end position="210"/>
    </location>
</feature>
<dbReference type="GO" id="GO:0004930">
    <property type="term" value="F:G protein-coupled receptor activity"/>
    <property type="evidence" value="ECO:0007669"/>
    <property type="project" value="TreeGrafter"/>
</dbReference>
<dbReference type="HOGENOM" id="CLU_027149_0_0_1"/>
<feature type="transmembrane region" description="Helical" evidence="6">
    <location>
        <begin position="132"/>
        <end position="155"/>
    </location>
</feature>
<feature type="region of interest" description="Disordered" evidence="5">
    <location>
        <begin position="455"/>
        <end position="503"/>
    </location>
</feature>
<comment type="subcellular location">
    <subcellularLocation>
        <location evidence="1">Membrane</location>
        <topology evidence="1">Multi-pass membrane protein</topology>
    </subcellularLocation>
</comment>
<feature type="transmembrane region" description="Helical" evidence="6">
    <location>
        <begin position="106"/>
        <end position="125"/>
    </location>
</feature>
<protein>
    <submittedName>
        <fullName evidence="7">Uncharacterized protein</fullName>
    </submittedName>
</protein>
<dbReference type="EMBL" id="KL198059">
    <property type="protein sequence ID" value="KDQ11331.1"/>
    <property type="molecule type" value="Genomic_DNA"/>
</dbReference>
<dbReference type="OrthoDB" id="100006at2759"/>
<accession>A0A067MIH2</accession>
<keyword evidence="2 6" id="KW-0812">Transmembrane</keyword>
<dbReference type="Gene3D" id="1.20.1070.10">
    <property type="entry name" value="Rhodopsin 7-helix transmembrane proteins"/>
    <property type="match status" value="1"/>
</dbReference>
<dbReference type="STRING" id="930990.A0A067MIH2"/>
<keyword evidence="4 6" id="KW-0472">Membrane</keyword>
<sequence length="515" mass="56852">MIPGDSCDNPLGIWQIVGLAFVVEAGFLSLSAILCLTILVIRKAMILKKSPFQRHVDIYIACLFFTDAVQALGQIVNLRWVLLEKVQCGAHCAAQGSFKEWGETGVAMSTLVITIHTFFTLFFQWSPSPSKLLPILVVAFIWTYNLLFVVIGYTVNPKARVGNDEPFFVATPYWCWIYSSKVDRIFGEYVWIWIAMIASIVLYIVLFFFLRGNLLVAPSGKWFRVRLLLRPGANDQNPYLDGLSFRKPSEAMKMFCYPMAYTITVLPITIYRWVPIHADENVRPQDEPFGSTGFCAAVFALSGFINVILFVLTRPSLLLLGDDDANGGATIAHTRDRSLGINMGMGAARSGSAAQSRPSCRDPHARSHIHNWSASEDSMSKVLFVGSDPEHRRPSTVLSNNSGGGAGYDYDTDASVLDKYARAGANGSSATLESVIPEPPPPGVVMVTRHQVFMTDSPPRASPLSLRSPHSPHSPYSPHSPHSSHSLHSGRHGIVHPPLTSTVVGRRQDNFECPW</sequence>
<dbReference type="PANTHER" id="PTHR23112">
    <property type="entry name" value="G PROTEIN-COUPLED RECEPTOR 157-RELATED"/>
    <property type="match status" value="1"/>
</dbReference>
<evidence type="ECO:0000313" key="8">
    <source>
        <dbReference type="Proteomes" id="UP000027195"/>
    </source>
</evidence>
<dbReference type="Proteomes" id="UP000027195">
    <property type="component" value="Unassembled WGS sequence"/>
</dbReference>
<dbReference type="InParanoid" id="A0A067MIH2"/>
<feature type="compositionally biased region" description="Low complexity" evidence="5">
    <location>
        <begin position="457"/>
        <end position="487"/>
    </location>
</feature>
<evidence type="ECO:0000256" key="6">
    <source>
        <dbReference type="SAM" id="Phobius"/>
    </source>
</evidence>
<keyword evidence="8" id="KW-1185">Reference proteome</keyword>